<evidence type="ECO:0000256" key="1">
    <source>
        <dbReference type="ARBA" id="ARBA00023284"/>
    </source>
</evidence>
<dbReference type="InterPro" id="IPR036249">
    <property type="entry name" value="Thioredoxin-like_sf"/>
</dbReference>
<feature type="region of interest" description="Disordered" evidence="2">
    <location>
        <begin position="99"/>
        <end position="128"/>
    </location>
</feature>
<dbReference type="OrthoDB" id="60822at2759"/>
<dbReference type="InParanoid" id="A0A2T3B0F7"/>
<organism evidence="3 4">
    <name type="scientific">Amorphotheca resinae ATCC 22711</name>
    <dbReference type="NCBI Taxonomy" id="857342"/>
    <lineage>
        <taxon>Eukaryota</taxon>
        <taxon>Fungi</taxon>
        <taxon>Dikarya</taxon>
        <taxon>Ascomycota</taxon>
        <taxon>Pezizomycotina</taxon>
        <taxon>Leotiomycetes</taxon>
        <taxon>Helotiales</taxon>
        <taxon>Amorphothecaceae</taxon>
        <taxon>Amorphotheca</taxon>
    </lineage>
</organism>
<dbReference type="PANTHER" id="PTHR36417:SF2">
    <property type="entry name" value="SELENOPROTEIN DOMAIN PROTEIN (AFU_ORTHOLOGUE AFUA_1G05220)"/>
    <property type="match status" value="1"/>
</dbReference>
<dbReference type="GeneID" id="36568936"/>
<dbReference type="Proteomes" id="UP000241818">
    <property type="component" value="Unassembled WGS sequence"/>
</dbReference>
<keyword evidence="4" id="KW-1185">Reference proteome</keyword>
<sequence>MANVVTALPRVTIEFCTQCKWMLRAAYFAQELISTFSTSLGEVALQPSTGGVFAVHLYTAAPSTTTIQKHLLWDRKAEGGFPETKELKRRVRDIIDPSRDLGHVDSHAKPATTTTTTSSTATTGQAPPVEKVAQAGAAGDDAWNVVNENGKVVIGGGGEGESFGFCRPGDENCCC</sequence>
<evidence type="ECO:0008006" key="5">
    <source>
        <dbReference type="Google" id="ProtNLM"/>
    </source>
</evidence>
<dbReference type="SUPFAM" id="SSF52833">
    <property type="entry name" value="Thioredoxin-like"/>
    <property type="match status" value="1"/>
</dbReference>
<protein>
    <recommendedName>
        <fullName evidence="5">Selenoprotein W-like protein</fullName>
    </recommendedName>
</protein>
<dbReference type="Pfam" id="PF10262">
    <property type="entry name" value="Rdx"/>
    <property type="match status" value="1"/>
</dbReference>
<dbReference type="RefSeq" id="XP_024720361.1">
    <property type="nucleotide sequence ID" value="XM_024860855.1"/>
</dbReference>
<gene>
    <name evidence="3" type="ORF">M430DRAFT_103272</name>
</gene>
<dbReference type="AlphaFoldDB" id="A0A2T3B0F7"/>
<dbReference type="InterPro" id="IPR011893">
    <property type="entry name" value="Selenoprotein_Rdx-typ"/>
</dbReference>
<feature type="compositionally biased region" description="Basic and acidic residues" evidence="2">
    <location>
        <begin position="99"/>
        <end position="108"/>
    </location>
</feature>
<dbReference type="NCBIfam" id="TIGR02174">
    <property type="entry name" value="CXXU_selWTH"/>
    <property type="match status" value="1"/>
</dbReference>
<dbReference type="Gene3D" id="3.40.30.10">
    <property type="entry name" value="Glutaredoxin"/>
    <property type="match status" value="1"/>
</dbReference>
<keyword evidence="1" id="KW-0676">Redox-active center</keyword>
<dbReference type="EMBL" id="KZ679012">
    <property type="protein sequence ID" value="PSS16853.1"/>
    <property type="molecule type" value="Genomic_DNA"/>
</dbReference>
<evidence type="ECO:0000313" key="3">
    <source>
        <dbReference type="EMBL" id="PSS16853.1"/>
    </source>
</evidence>
<reference evidence="3 4" key="1">
    <citation type="journal article" date="2018" name="New Phytol.">
        <title>Comparative genomics and transcriptomics depict ericoid mycorrhizal fungi as versatile saprotrophs and plant mutualists.</title>
        <authorList>
            <person name="Martino E."/>
            <person name="Morin E."/>
            <person name="Grelet G.A."/>
            <person name="Kuo A."/>
            <person name="Kohler A."/>
            <person name="Daghino S."/>
            <person name="Barry K.W."/>
            <person name="Cichocki N."/>
            <person name="Clum A."/>
            <person name="Dockter R.B."/>
            <person name="Hainaut M."/>
            <person name="Kuo R.C."/>
            <person name="LaButti K."/>
            <person name="Lindahl B.D."/>
            <person name="Lindquist E.A."/>
            <person name="Lipzen A."/>
            <person name="Khouja H.R."/>
            <person name="Magnuson J."/>
            <person name="Murat C."/>
            <person name="Ohm R.A."/>
            <person name="Singer S.W."/>
            <person name="Spatafora J.W."/>
            <person name="Wang M."/>
            <person name="Veneault-Fourrey C."/>
            <person name="Henrissat B."/>
            <person name="Grigoriev I.V."/>
            <person name="Martin F.M."/>
            <person name="Perotto S."/>
        </authorList>
    </citation>
    <scope>NUCLEOTIDE SEQUENCE [LARGE SCALE GENOMIC DNA]</scope>
    <source>
        <strain evidence="3 4">ATCC 22711</strain>
    </source>
</reference>
<dbReference type="PANTHER" id="PTHR36417">
    <property type="entry name" value="SELENOPROTEIN DOMAIN PROTEIN (AFU_ORTHOLOGUE AFUA_1G05220)"/>
    <property type="match status" value="1"/>
</dbReference>
<accession>A0A2T3B0F7</accession>
<name>A0A2T3B0F7_AMORE</name>
<feature type="compositionally biased region" description="Low complexity" evidence="2">
    <location>
        <begin position="111"/>
        <end position="123"/>
    </location>
</feature>
<evidence type="ECO:0000313" key="4">
    <source>
        <dbReference type="Proteomes" id="UP000241818"/>
    </source>
</evidence>
<proteinExistence type="predicted"/>
<evidence type="ECO:0000256" key="2">
    <source>
        <dbReference type="SAM" id="MobiDB-lite"/>
    </source>
</evidence>